<dbReference type="Proteomes" id="UP000193529">
    <property type="component" value="Unassembled WGS sequence"/>
</dbReference>
<evidence type="ECO:0000256" key="2">
    <source>
        <dbReference type="SAM" id="MobiDB-lite"/>
    </source>
</evidence>
<dbReference type="InterPro" id="IPR043641">
    <property type="entry name" value="PPE-PPW_C"/>
</dbReference>
<feature type="domain" description="PPE-PPW subfamily C-terminal" evidence="4">
    <location>
        <begin position="478"/>
        <end position="525"/>
    </location>
</feature>
<dbReference type="Pfam" id="PF00823">
    <property type="entry name" value="PPE"/>
    <property type="match status" value="1"/>
</dbReference>
<dbReference type="RefSeq" id="WP_085077978.1">
    <property type="nucleotide sequence ID" value="NZ_JACKRZ010000364.1"/>
</dbReference>
<evidence type="ECO:0008006" key="7">
    <source>
        <dbReference type="Google" id="ProtNLM"/>
    </source>
</evidence>
<protein>
    <recommendedName>
        <fullName evidence="7">PPE family domain-containing protein</fullName>
    </recommendedName>
</protein>
<evidence type="ECO:0000259" key="4">
    <source>
        <dbReference type="Pfam" id="PF18878"/>
    </source>
</evidence>
<accession>A0A1X1ZR99</accession>
<dbReference type="STRING" id="153971.AWC19_06005"/>
<feature type="domain" description="PPE" evidence="3">
    <location>
        <begin position="6"/>
        <end position="168"/>
    </location>
</feature>
<sequence>MTSPIWAAFPPEVHSALLSSGPGPGPLLAAASAWNSLSSEYNAAASDLTALLGEVQAGAWEGPSAEQYLTAHAPYIAWLVKAGADSADMAARHEAAAAAYTTALCSMPTLAELTANHVTHAVLVATNFFGINAIPIAVNEADYARMWIQAATTMTAYQAASTAAVVTAPDAEPPPQIVKADAGAMGDSGMGNGSGMGGMGNGSGMAGMGGMPNMGTALPSTVEQWLNAIFPINPFGPPTTLHPSLSMFLSRAEVMIPMYANNPEQLVEALALLGTQFVVHRTLVLINIFYNYPTLLTALPAFVADNPLYAAGIGATTATAPLAATGGLTGLTGLAGVAGSPPLPSAVAPTPATVLPGGPIAGAAPTVAAAPSAASSPVSAASAPPPAAGPPALPVGGPEGAVGASGFSVQYLIGASGVTAESSSRNKISRAATESAAAPAATAPAAAESERERRRRAAPTHIDRGYRYEYLDPPSGAVASDMGAGPLGSAGAAAVSATRRPAGLTSLEGNAFGGAPTVPMMPGDWQTGIDEADTS</sequence>
<dbReference type="InterPro" id="IPR038332">
    <property type="entry name" value="PPE_sf"/>
</dbReference>
<comment type="caution">
    <text evidence="5">The sequence shown here is derived from an EMBL/GenBank/DDBJ whole genome shotgun (WGS) entry which is preliminary data.</text>
</comment>
<dbReference type="SUPFAM" id="SSF140459">
    <property type="entry name" value="PE/PPE dimer-like"/>
    <property type="match status" value="1"/>
</dbReference>
<dbReference type="InterPro" id="IPR000030">
    <property type="entry name" value="PPE_dom"/>
</dbReference>
<name>A0A1X1ZR99_9MYCO</name>
<comment type="similarity">
    <text evidence="1">Belongs to the mycobacterial PPE family.</text>
</comment>
<dbReference type="FunFam" id="1.20.1260.20:FF:000001">
    <property type="entry name" value="PPE family protein PPE41"/>
    <property type="match status" value="1"/>
</dbReference>
<proteinExistence type="inferred from homology"/>
<dbReference type="PANTHER" id="PTHR46766:SF1">
    <property type="entry name" value="GLUTAMINE-RICH PROTEIN 2"/>
    <property type="match status" value="1"/>
</dbReference>
<reference evidence="5 6" key="1">
    <citation type="submission" date="2016-01" db="EMBL/GenBank/DDBJ databases">
        <title>The new phylogeny of the genus Mycobacterium.</title>
        <authorList>
            <person name="Tarcisio F."/>
            <person name="Conor M."/>
            <person name="Antonella G."/>
            <person name="Elisabetta G."/>
            <person name="Giulia F.S."/>
            <person name="Sara T."/>
            <person name="Anna F."/>
            <person name="Clotilde B."/>
            <person name="Roberto B."/>
            <person name="Veronica D.S."/>
            <person name="Fabio R."/>
            <person name="Monica P."/>
            <person name="Olivier J."/>
            <person name="Enrico T."/>
            <person name="Nicola S."/>
        </authorList>
    </citation>
    <scope>NUCLEOTIDE SEQUENCE [LARGE SCALE GENOMIC DNA]</scope>
    <source>
        <strain evidence="5 6">DSM 44572</strain>
    </source>
</reference>
<evidence type="ECO:0000313" key="6">
    <source>
        <dbReference type="Proteomes" id="UP000193529"/>
    </source>
</evidence>
<feature type="region of interest" description="Disordered" evidence="2">
    <location>
        <begin position="513"/>
        <end position="535"/>
    </location>
</feature>
<dbReference type="GO" id="GO:0052572">
    <property type="term" value="P:response to host immune response"/>
    <property type="evidence" value="ECO:0007669"/>
    <property type="project" value="TreeGrafter"/>
</dbReference>
<dbReference type="Gene3D" id="1.20.1260.20">
    <property type="entry name" value="PPE superfamily"/>
    <property type="match status" value="1"/>
</dbReference>
<keyword evidence="6" id="KW-1185">Reference proteome</keyword>
<evidence type="ECO:0000313" key="5">
    <source>
        <dbReference type="EMBL" id="ORW25877.1"/>
    </source>
</evidence>
<dbReference type="PANTHER" id="PTHR46766">
    <property type="entry name" value="GLUTAMINE-RICH PROTEIN 2"/>
    <property type="match status" value="1"/>
</dbReference>
<organism evidence="5 6">
    <name type="scientific">Mycobacterium palustre</name>
    <dbReference type="NCBI Taxonomy" id="153971"/>
    <lineage>
        <taxon>Bacteria</taxon>
        <taxon>Bacillati</taxon>
        <taxon>Actinomycetota</taxon>
        <taxon>Actinomycetes</taxon>
        <taxon>Mycobacteriales</taxon>
        <taxon>Mycobacteriaceae</taxon>
        <taxon>Mycobacterium</taxon>
        <taxon>Mycobacterium simiae complex</taxon>
    </lineage>
</organism>
<feature type="compositionally biased region" description="Low complexity" evidence="2">
    <location>
        <begin position="429"/>
        <end position="447"/>
    </location>
</feature>
<dbReference type="EMBL" id="LQPJ01000092">
    <property type="protein sequence ID" value="ORW25877.1"/>
    <property type="molecule type" value="Genomic_DNA"/>
</dbReference>
<dbReference type="OrthoDB" id="4753487at2"/>
<gene>
    <name evidence="5" type="ORF">AWC19_06005</name>
</gene>
<dbReference type="AlphaFoldDB" id="A0A1X1ZR99"/>
<dbReference type="Pfam" id="PF18878">
    <property type="entry name" value="PPE-PPW"/>
    <property type="match status" value="1"/>
</dbReference>
<evidence type="ECO:0000259" key="3">
    <source>
        <dbReference type="Pfam" id="PF00823"/>
    </source>
</evidence>
<evidence type="ECO:0000256" key="1">
    <source>
        <dbReference type="ARBA" id="ARBA00010652"/>
    </source>
</evidence>
<feature type="region of interest" description="Disordered" evidence="2">
    <location>
        <begin position="422"/>
        <end position="461"/>
    </location>
</feature>